<proteinExistence type="predicted"/>
<evidence type="ECO:0000313" key="1">
    <source>
        <dbReference type="EMBL" id="TYS48248.1"/>
    </source>
</evidence>
<name>A0A5D4RER7_9BACI</name>
<comment type="caution">
    <text evidence="1">The sequence shown here is derived from an EMBL/GenBank/DDBJ whole genome shotgun (WGS) entry which is preliminary data.</text>
</comment>
<protein>
    <submittedName>
        <fullName evidence="1">Uncharacterized protein</fullName>
    </submittedName>
</protein>
<dbReference type="AlphaFoldDB" id="A0A5D4RER7"/>
<organism evidence="1 2">
    <name type="scientific">Rossellomorea marisflavi</name>
    <dbReference type="NCBI Taxonomy" id="189381"/>
    <lineage>
        <taxon>Bacteria</taxon>
        <taxon>Bacillati</taxon>
        <taxon>Bacillota</taxon>
        <taxon>Bacilli</taxon>
        <taxon>Bacillales</taxon>
        <taxon>Bacillaceae</taxon>
        <taxon>Rossellomorea</taxon>
    </lineage>
</organism>
<reference evidence="1 2" key="1">
    <citation type="submission" date="2019-08" db="EMBL/GenBank/DDBJ databases">
        <title>Bacillus genomes from the desert of Cuatro Cienegas, Coahuila.</title>
        <authorList>
            <person name="Olmedo-Alvarez G."/>
        </authorList>
    </citation>
    <scope>NUCLEOTIDE SEQUENCE [LARGE SCALE GENOMIC DNA]</scope>
    <source>
        <strain evidence="1 2">CH108_3D</strain>
    </source>
</reference>
<sequence length="303" mass="35212">MGKTVRFDYFKVWCRYFNEQTNAMEEAPCDLTNCLERVQRIPVPQRVYMVASDSARLQEVQHIDDKWELHFIRIRKDNFPVRTHDNGDLTFFDDFAEEEGIGEEVSALYDPDNFVLMIRRNMFSLSPSSIATFLSNLVDDPGFSIYLKPLVHPDALRLLSKEDYIRAAEISVADIKNATDDTKEALGTMTTPADEMDESVNISVKIGLAQKGSKKDSRIKNLHEKITSLLQDDKVKKLIINKKAHPDAKVEKFDLIENRLYEFLQFTDDEMDRQSRNVRHSTVIRRMKLLYADQLHQINQVYL</sequence>
<dbReference type="Proteomes" id="UP000322997">
    <property type="component" value="Unassembled WGS sequence"/>
</dbReference>
<gene>
    <name evidence="1" type="ORF">FZC83_21490</name>
</gene>
<dbReference type="InterPro" id="IPR046618">
    <property type="entry name" value="DUF6731"/>
</dbReference>
<evidence type="ECO:0000313" key="2">
    <source>
        <dbReference type="Proteomes" id="UP000322997"/>
    </source>
</evidence>
<dbReference type="EMBL" id="VTEQ01000010">
    <property type="protein sequence ID" value="TYS48248.1"/>
    <property type="molecule type" value="Genomic_DNA"/>
</dbReference>
<accession>A0A5D4RER7</accession>
<dbReference type="RefSeq" id="WP_148986141.1">
    <property type="nucleotide sequence ID" value="NZ_JBNILK010000012.1"/>
</dbReference>
<dbReference type="Pfam" id="PF20505">
    <property type="entry name" value="DUF6731"/>
    <property type="match status" value="1"/>
</dbReference>